<dbReference type="OrthoDB" id="6482909at2759"/>
<dbReference type="PROSITE" id="PS50157">
    <property type="entry name" value="ZINC_FINGER_C2H2_2"/>
    <property type="match status" value="2"/>
</dbReference>
<feature type="compositionally biased region" description="Basic and acidic residues" evidence="8">
    <location>
        <begin position="420"/>
        <end position="429"/>
    </location>
</feature>
<keyword evidence="6" id="KW-0863">Zinc-finger</keyword>
<dbReference type="GO" id="GO:0008270">
    <property type="term" value="F:zinc ion binding"/>
    <property type="evidence" value="ECO:0007669"/>
    <property type="project" value="UniProtKB-KW"/>
</dbReference>
<dbReference type="KEGG" id="tut:107361816"/>
<accession>T1K8M1</accession>
<keyword evidence="12" id="KW-1185">Reference proteome</keyword>
<feature type="compositionally biased region" description="Polar residues" evidence="8">
    <location>
        <begin position="617"/>
        <end position="626"/>
    </location>
</feature>
<evidence type="ECO:0000256" key="1">
    <source>
        <dbReference type="ARBA" id="ARBA00022473"/>
    </source>
</evidence>
<dbReference type="Gene3D" id="3.30.710.10">
    <property type="entry name" value="Potassium Channel Kv1.1, Chain A"/>
    <property type="match status" value="1"/>
</dbReference>
<reference evidence="12" key="1">
    <citation type="submission" date="2011-08" db="EMBL/GenBank/DDBJ databases">
        <authorList>
            <person name="Rombauts S."/>
        </authorList>
    </citation>
    <scope>NUCLEOTIDE SEQUENCE</scope>
    <source>
        <strain evidence="12">London</strain>
    </source>
</reference>
<dbReference type="GO" id="GO:0007526">
    <property type="term" value="P:larval somatic muscle development"/>
    <property type="evidence" value="ECO:0007669"/>
    <property type="project" value="UniProtKB-ARBA"/>
</dbReference>
<dbReference type="Gene3D" id="3.30.160.60">
    <property type="entry name" value="Classic Zinc Finger"/>
    <property type="match status" value="1"/>
</dbReference>
<dbReference type="SMART" id="SM00225">
    <property type="entry name" value="BTB"/>
    <property type="match status" value="1"/>
</dbReference>
<feature type="compositionally biased region" description="Low complexity" evidence="8">
    <location>
        <begin position="138"/>
        <end position="154"/>
    </location>
</feature>
<evidence type="ECO:0000256" key="7">
    <source>
        <dbReference type="SAM" id="Coils"/>
    </source>
</evidence>
<evidence type="ECO:0000259" key="10">
    <source>
        <dbReference type="PROSITE" id="PS50157"/>
    </source>
</evidence>
<dbReference type="PANTHER" id="PTHR23110">
    <property type="entry name" value="BTB DOMAIN TRANSCRIPTION FACTOR"/>
    <property type="match status" value="1"/>
</dbReference>
<keyword evidence="6" id="KW-0862">Zinc</keyword>
<dbReference type="GO" id="GO:0035167">
    <property type="term" value="P:larval lymph gland hemopoiesis"/>
    <property type="evidence" value="ECO:0007669"/>
    <property type="project" value="UniProtKB-ARBA"/>
</dbReference>
<evidence type="ECO:0000313" key="12">
    <source>
        <dbReference type="Proteomes" id="UP000015104"/>
    </source>
</evidence>
<evidence type="ECO:0000256" key="5">
    <source>
        <dbReference type="ARBA" id="ARBA00037382"/>
    </source>
</evidence>
<keyword evidence="3" id="KW-0524">Neurogenesis</keyword>
<dbReference type="PROSITE" id="PS00028">
    <property type="entry name" value="ZINC_FINGER_C2H2_1"/>
    <property type="match status" value="2"/>
</dbReference>
<feature type="compositionally biased region" description="Polar residues" evidence="8">
    <location>
        <begin position="634"/>
        <end position="643"/>
    </location>
</feature>
<dbReference type="GO" id="GO:0008406">
    <property type="term" value="P:gonad development"/>
    <property type="evidence" value="ECO:0007669"/>
    <property type="project" value="UniProtKB-ARBA"/>
</dbReference>
<evidence type="ECO:0000313" key="11">
    <source>
        <dbReference type="EnsemblMetazoa" id="tetur07g01840.1"/>
    </source>
</evidence>
<dbReference type="InterPro" id="IPR011333">
    <property type="entry name" value="SKP1/BTB/POZ_sf"/>
</dbReference>
<gene>
    <name evidence="11" type="primary">107361816</name>
</gene>
<dbReference type="GO" id="GO:0007464">
    <property type="term" value="P:R3/R4 cell fate commitment"/>
    <property type="evidence" value="ECO:0007669"/>
    <property type="project" value="UniProtKB-ARBA"/>
</dbReference>
<dbReference type="InterPro" id="IPR000210">
    <property type="entry name" value="BTB/POZ_dom"/>
</dbReference>
<dbReference type="InterPro" id="IPR013087">
    <property type="entry name" value="Znf_C2H2_type"/>
</dbReference>
<dbReference type="InterPro" id="IPR051095">
    <property type="entry name" value="Dros_DevTransReg"/>
</dbReference>
<feature type="compositionally biased region" description="Polar residues" evidence="8">
    <location>
        <begin position="379"/>
        <end position="392"/>
    </location>
</feature>
<dbReference type="InterPro" id="IPR036236">
    <property type="entry name" value="Znf_C2H2_sf"/>
</dbReference>
<feature type="domain" description="C2H2-type" evidence="10">
    <location>
        <begin position="668"/>
        <end position="696"/>
    </location>
</feature>
<feature type="domain" description="C2H2-type" evidence="10">
    <location>
        <begin position="696"/>
        <end position="724"/>
    </location>
</feature>
<keyword evidence="4" id="KW-0539">Nucleus</keyword>
<evidence type="ECO:0000259" key="9">
    <source>
        <dbReference type="PROSITE" id="PS50097"/>
    </source>
</evidence>
<keyword evidence="2" id="KW-0221">Differentiation</keyword>
<dbReference type="OMA" id="VTVHTEH"/>
<evidence type="ECO:0000256" key="8">
    <source>
        <dbReference type="SAM" id="MobiDB-lite"/>
    </source>
</evidence>
<sequence>MLSSNGANGGLQKPLRLRRVNHSDEVVSGFSKLLKTESMTDVTLICSGGQTIRAHRVILSTFSPYFRAIFESQPFSNNPCQYPVIVIKDLALSELRTIVEFIYKGEVSVSRDKLSAVLQAAKELEVSGLSDLKVDGNSSSSTSSSSSASPSTTSNNHHTISGINGDIELQSIRNHISSMNNGGSIWKRSHEDHSSNHGSVNSMFNLGYETQMKKSRVTLEGPDGIALLGDNGSSMGDNNSVRSLLHQPNRISQELQNMRSLHNFSSISKQRHLTVEQLYQQKQQHIQQRQLLQQKIRVQQQQQQIKQQLLQQQQQLIQKNVSPKSLLQRFAGSPQSNGSSFNQFQEKIKAQMAARNGNSSNDQNKEETEDDNKSKSEGNDNPNGAESRNQVESTDETVDVDGNTADEAEDLTNANDGDESELKECSDESKETDEEQKSKSRHKKSTPRKTVASDDMGDSYSTENAQGDEEDEDGRKKEENYMNDGGSDEDDDSPVILKATIDDVSDYIDEDDLNEENDDYETSGGIDRDVIFQRQQQLRLQQLQQQQKYQQQMQFQLLQEQQEAKLLELHQQLQQATTNDTIVPDQDDSAPELSLDWQEGFTDESFPLITDLRTGSAASLTSNNRSGLDKNVSDNDSTSNNCKQAMPDFLQPRGPGRPRKGNKSNDISPCPECNKVFVRPDVLKLHFRSVHLNERHPCNMCPKIFKWPGDLSKHKRTKHPEAMAALNNQKNQSSNS</sequence>
<dbReference type="PANTHER" id="PTHR23110:SF111">
    <property type="entry name" value="LONGITUDINALS LACKING PROTEIN, ISOFORMS F_I_K_T"/>
    <property type="match status" value="1"/>
</dbReference>
<organism evidence="11 12">
    <name type="scientific">Tetranychus urticae</name>
    <name type="common">Two-spotted spider mite</name>
    <dbReference type="NCBI Taxonomy" id="32264"/>
    <lineage>
        <taxon>Eukaryota</taxon>
        <taxon>Metazoa</taxon>
        <taxon>Ecdysozoa</taxon>
        <taxon>Arthropoda</taxon>
        <taxon>Chelicerata</taxon>
        <taxon>Arachnida</taxon>
        <taxon>Acari</taxon>
        <taxon>Acariformes</taxon>
        <taxon>Trombidiformes</taxon>
        <taxon>Prostigmata</taxon>
        <taxon>Eleutherengona</taxon>
        <taxon>Raphignathae</taxon>
        <taxon>Tetranychoidea</taxon>
        <taxon>Tetranychidae</taxon>
        <taxon>Tetranychus</taxon>
    </lineage>
</organism>
<evidence type="ECO:0000256" key="6">
    <source>
        <dbReference type="PROSITE-ProRule" id="PRU00042"/>
    </source>
</evidence>
<dbReference type="Proteomes" id="UP000015104">
    <property type="component" value="Unassembled WGS sequence"/>
</dbReference>
<feature type="compositionally biased region" description="Acidic residues" evidence="8">
    <location>
        <begin position="393"/>
        <end position="419"/>
    </location>
</feature>
<feature type="region of interest" description="Disordered" evidence="8">
    <location>
        <begin position="617"/>
        <end position="671"/>
    </location>
</feature>
<dbReference type="SUPFAM" id="SSF57667">
    <property type="entry name" value="beta-beta-alpha zinc fingers"/>
    <property type="match status" value="1"/>
</dbReference>
<keyword evidence="6" id="KW-0479">Metal-binding</keyword>
<dbReference type="AlphaFoldDB" id="T1K8M1"/>
<dbReference type="HOGENOM" id="CLU_375242_0_0_1"/>
<evidence type="ECO:0000256" key="2">
    <source>
        <dbReference type="ARBA" id="ARBA00022782"/>
    </source>
</evidence>
<dbReference type="CDD" id="cd18315">
    <property type="entry name" value="BTB_POZ_BAB-like"/>
    <property type="match status" value="1"/>
</dbReference>
<feature type="compositionally biased region" description="Basic and acidic residues" evidence="8">
    <location>
        <begin position="363"/>
        <end position="378"/>
    </location>
</feature>
<feature type="region of interest" description="Disordered" evidence="8">
    <location>
        <begin position="352"/>
        <end position="499"/>
    </location>
</feature>
<evidence type="ECO:0000256" key="4">
    <source>
        <dbReference type="ARBA" id="ARBA00023242"/>
    </source>
</evidence>
<name>T1K8M1_TETUR</name>
<dbReference type="SMART" id="SM00355">
    <property type="entry name" value="ZnF_C2H2"/>
    <property type="match status" value="2"/>
</dbReference>
<dbReference type="GO" id="GO:0016199">
    <property type="term" value="P:axon midline choice point recognition"/>
    <property type="evidence" value="ECO:0007669"/>
    <property type="project" value="UniProtKB-ARBA"/>
</dbReference>
<dbReference type="GO" id="GO:0045467">
    <property type="term" value="P:R7 cell development"/>
    <property type="evidence" value="ECO:0007669"/>
    <property type="project" value="UniProtKB-ARBA"/>
</dbReference>
<dbReference type="GO" id="GO:0048813">
    <property type="term" value="P:dendrite morphogenesis"/>
    <property type="evidence" value="ECO:0007669"/>
    <property type="project" value="UniProtKB-ARBA"/>
</dbReference>
<keyword evidence="1" id="KW-0217">Developmental protein</keyword>
<dbReference type="eggNOG" id="ENOG502QUF2">
    <property type="taxonomic scope" value="Eukaryota"/>
</dbReference>
<feature type="region of interest" description="Disordered" evidence="8">
    <location>
        <begin position="134"/>
        <end position="162"/>
    </location>
</feature>
<protein>
    <recommendedName>
        <fullName evidence="13">BTB domain-containing protein</fullName>
    </recommendedName>
</protein>
<reference evidence="11" key="2">
    <citation type="submission" date="2015-06" db="UniProtKB">
        <authorList>
            <consortium name="EnsemblMetazoa"/>
        </authorList>
    </citation>
    <scope>IDENTIFICATION</scope>
</reference>
<evidence type="ECO:0008006" key="13">
    <source>
        <dbReference type="Google" id="ProtNLM"/>
    </source>
</evidence>
<dbReference type="GO" id="GO:0045476">
    <property type="term" value="P:nurse cell apoptotic process"/>
    <property type="evidence" value="ECO:0007669"/>
    <property type="project" value="UniProtKB-ARBA"/>
</dbReference>
<dbReference type="GO" id="GO:0005634">
    <property type="term" value="C:nucleus"/>
    <property type="evidence" value="ECO:0007669"/>
    <property type="project" value="UniProtKB-ARBA"/>
</dbReference>
<dbReference type="Pfam" id="PF00651">
    <property type="entry name" value="BTB"/>
    <property type="match status" value="1"/>
</dbReference>
<evidence type="ECO:0000256" key="3">
    <source>
        <dbReference type="ARBA" id="ARBA00022902"/>
    </source>
</evidence>
<keyword evidence="7" id="KW-0175">Coiled coil</keyword>
<dbReference type="Pfam" id="PF00096">
    <property type="entry name" value="zf-C2H2"/>
    <property type="match status" value="1"/>
</dbReference>
<comment type="function">
    <text evidence="5">Putative transcription factor required for axon growth and guidance in the central and peripheral nervous systems. Repels CNS axons away from the midline by promoting the expression of the midline repellent sli and its receptor robo.</text>
</comment>
<proteinExistence type="predicted"/>
<feature type="coiled-coil region" evidence="7">
    <location>
        <begin position="275"/>
        <end position="315"/>
    </location>
</feature>
<feature type="domain" description="BTB" evidence="9">
    <location>
        <begin position="40"/>
        <end position="111"/>
    </location>
</feature>
<dbReference type="SUPFAM" id="SSF54695">
    <property type="entry name" value="POZ domain"/>
    <property type="match status" value="1"/>
</dbReference>
<dbReference type="GO" id="GO:0006357">
    <property type="term" value="P:regulation of transcription by RNA polymerase II"/>
    <property type="evidence" value="ECO:0007669"/>
    <property type="project" value="TreeGrafter"/>
</dbReference>
<dbReference type="PROSITE" id="PS50097">
    <property type="entry name" value="BTB"/>
    <property type="match status" value="1"/>
</dbReference>
<dbReference type="EnsemblMetazoa" id="tetur07g01840.1">
    <property type="protein sequence ID" value="tetur07g01840.1"/>
    <property type="gene ID" value="tetur07g01840"/>
</dbReference>
<dbReference type="EMBL" id="CAEY01001879">
    <property type="status" value="NOT_ANNOTATED_CDS"/>
    <property type="molecule type" value="Genomic_DNA"/>
</dbReference>